<protein>
    <submittedName>
        <fullName evidence="1">Uncharacterized protein</fullName>
    </submittedName>
</protein>
<organism evidence="1">
    <name type="scientific">Salix viminalis</name>
    <name type="common">Common osier</name>
    <name type="synonym">Basket willow</name>
    <dbReference type="NCBI Taxonomy" id="40686"/>
    <lineage>
        <taxon>Eukaryota</taxon>
        <taxon>Viridiplantae</taxon>
        <taxon>Streptophyta</taxon>
        <taxon>Embryophyta</taxon>
        <taxon>Tracheophyta</taxon>
        <taxon>Spermatophyta</taxon>
        <taxon>Magnoliopsida</taxon>
        <taxon>eudicotyledons</taxon>
        <taxon>Gunneridae</taxon>
        <taxon>Pentapetalae</taxon>
        <taxon>rosids</taxon>
        <taxon>fabids</taxon>
        <taxon>Malpighiales</taxon>
        <taxon>Salicaceae</taxon>
        <taxon>Saliceae</taxon>
        <taxon>Salix</taxon>
    </lineage>
</organism>
<accession>A0A6N2L2G4</accession>
<gene>
    <name evidence="1" type="ORF">SVIM_LOCUS172738</name>
</gene>
<dbReference type="EMBL" id="CAADRP010001112">
    <property type="protein sequence ID" value="VFU35052.1"/>
    <property type="molecule type" value="Genomic_DNA"/>
</dbReference>
<dbReference type="AlphaFoldDB" id="A0A6N2L2G4"/>
<name>A0A6N2L2G4_SALVM</name>
<reference evidence="1" key="1">
    <citation type="submission" date="2019-03" db="EMBL/GenBank/DDBJ databases">
        <authorList>
            <person name="Mank J."/>
            <person name="Almeida P."/>
        </authorList>
    </citation>
    <scope>NUCLEOTIDE SEQUENCE</scope>
    <source>
        <strain evidence="1">78183</strain>
    </source>
</reference>
<proteinExistence type="predicted"/>
<evidence type="ECO:0000313" key="1">
    <source>
        <dbReference type="EMBL" id="VFU35052.1"/>
    </source>
</evidence>
<sequence>MELLAVPVVDLSFSCLPYGEWSKTGAHRKSSVSDCLPEVDLESGGLDMDLGGAHKKCAETWFNIKGNIVLHSVLRFRNSGYSFVGSRNLFDPAFW</sequence>